<gene>
    <name evidence="2" type="ORF">COA96_01315</name>
</gene>
<name>A0A2A5BAY5_9GAMM</name>
<organism evidence="2 3">
    <name type="scientific">SAR86 cluster bacterium</name>
    <dbReference type="NCBI Taxonomy" id="2030880"/>
    <lineage>
        <taxon>Bacteria</taxon>
        <taxon>Pseudomonadati</taxon>
        <taxon>Pseudomonadota</taxon>
        <taxon>Gammaproteobacteria</taxon>
        <taxon>SAR86 cluster</taxon>
    </lineage>
</organism>
<dbReference type="EMBL" id="NVVJ01000003">
    <property type="protein sequence ID" value="PCJ28176.1"/>
    <property type="molecule type" value="Genomic_DNA"/>
</dbReference>
<accession>A0A2A5BAY5</accession>
<dbReference type="Pfam" id="PF20395">
    <property type="entry name" value="CTD3"/>
    <property type="match status" value="1"/>
</dbReference>
<reference evidence="3" key="1">
    <citation type="submission" date="2017-08" db="EMBL/GenBank/DDBJ databases">
        <title>A dynamic microbial community with high functional redundancy inhabits the cold, oxic subseafloor aquifer.</title>
        <authorList>
            <person name="Tully B.J."/>
            <person name="Wheat C.G."/>
            <person name="Glazer B.T."/>
            <person name="Huber J.A."/>
        </authorList>
    </citation>
    <scope>NUCLEOTIDE SEQUENCE [LARGE SCALE GENOMIC DNA]</scope>
</reference>
<evidence type="ECO:0000313" key="2">
    <source>
        <dbReference type="EMBL" id="PCJ28176.1"/>
    </source>
</evidence>
<dbReference type="InterPro" id="IPR046870">
    <property type="entry name" value="ABC-3C_CTD3"/>
</dbReference>
<evidence type="ECO:0000313" key="3">
    <source>
        <dbReference type="Proteomes" id="UP000218327"/>
    </source>
</evidence>
<dbReference type="AlphaFoldDB" id="A0A2A5BAY5"/>
<protein>
    <recommendedName>
        <fullName evidence="1">ABC-three component systems C-terminal domain-containing protein</fullName>
    </recommendedName>
</protein>
<sequence length="600" mass="65988">MTSDAQIQPDCITKTIAGNWLTNGHLEICILKLIAPSENQWQNDESRVENIAIVASLLQASSADTSSLLEDEAPSKPMLILAPELAFGSQDYEQLNSLIHGCTQNVIFICGFGFSTGEDIISIENNDNVEGVWDRAPNANKKFNGGWVWVKEADNTQCFIILKNFPEQAHELSIPNLGLGEVILRLESSDLVIFPTICSDLISAEVSSPRKRIASSLDGACNKKILITGSLLNQNSSSGWWKTAMGDLLESVKETNPRLLLSNCLNPAPLPAEEEDKWRCLSGGYQHLEGSKAPKKSLANIRYVADTKFSGLVVRTPDIGCIFGKLNWTNNQAEGLAVLSHVIQHIWYEDKYLHCDGDPAADELHRFIQRYQGNVYDSVGFSNDARILADDELEKLLSELSPKSKSPIRKVAGLLFRKCLKGINKDEIVDVDSLHSNSGALESAITTLVLIKDAINAELMPEMPKGSELDYGQLLSPDHESEILIWDSSEHTAKQLYNMVIETLVKDGGSARPLTIIGKGNGHGSLPVEGRMKSGRLSDITNVTSRSPDDSQSDKDICESNDRVVFWKNQGSVDDVLSSNEQNQNLKNNLKDQIGLSESQ</sequence>
<proteinExistence type="predicted"/>
<evidence type="ECO:0000259" key="1">
    <source>
        <dbReference type="Pfam" id="PF20395"/>
    </source>
</evidence>
<comment type="caution">
    <text evidence="2">The sequence shown here is derived from an EMBL/GenBank/DDBJ whole genome shotgun (WGS) entry which is preliminary data.</text>
</comment>
<dbReference type="Proteomes" id="UP000218327">
    <property type="component" value="Unassembled WGS sequence"/>
</dbReference>
<feature type="domain" description="ABC-three component systems C-terminal" evidence="1">
    <location>
        <begin position="393"/>
        <end position="542"/>
    </location>
</feature>